<reference evidence="3" key="2">
    <citation type="submission" date="2021-04" db="EMBL/GenBank/DDBJ databases">
        <authorList>
            <person name="Gilroy R."/>
        </authorList>
    </citation>
    <scope>NUCLEOTIDE SEQUENCE</scope>
    <source>
        <strain evidence="3">CHK173-259</strain>
    </source>
</reference>
<dbReference type="Pfam" id="PF04434">
    <property type="entry name" value="SWIM"/>
    <property type="match status" value="1"/>
</dbReference>
<accession>A0A9D1U5K0</accession>
<gene>
    <name evidence="3" type="ORF">H9875_07850</name>
</gene>
<organism evidence="3 4">
    <name type="scientific">Candidatus Levilactobacillus faecigallinarum</name>
    <dbReference type="NCBI Taxonomy" id="2838638"/>
    <lineage>
        <taxon>Bacteria</taxon>
        <taxon>Bacillati</taxon>
        <taxon>Bacillota</taxon>
        <taxon>Bacilli</taxon>
        <taxon>Lactobacillales</taxon>
        <taxon>Lactobacillaceae</taxon>
        <taxon>Levilactobacillus</taxon>
    </lineage>
</organism>
<dbReference type="PROSITE" id="PS50966">
    <property type="entry name" value="ZF_SWIM"/>
    <property type="match status" value="1"/>
</dbReference>
<keyword evidence="1" id="KW-0863">Zinc-finger</keyword>
<dbReference type="EMBL" id="DXGJ01000062">
    <property type="protein sequence ID" value="HIW72522.1"/>
    <property type="molecule type" value="Genomic_DNA"/>
</dbReference>
<evidence type="ECO:0000313" key="3">
    <source>
        <dbReference type="EMBL" id="HIW72522.1"/>
    </source>
</evidence>
<evidence type="ECO:0000256" key="1">
    <source>
        <dbReference type="PROSITE-ProRule" id="PRU00325"/>
    </source>
</evidence>
<sequence>MDWEEAFEPQILDRGYDYQRRGLVQDLQVVGETLTATVLGSQAYRVTITLDAGEMTAAACDCPYALEHATCKHMAAVLFAWDQQDGHIDQTPDLTALVNQASPEQLCQLVTTALTREPSLINAFKQIVAPEVISSDLTACQAAVDAIFDRYTDDADFIDYEAAKGFADGLLIFLQDDLQTLIDAGRVDTVLQVLMNLFMALDRVDIDDSDGELIALFDQCTDNWEQIMEQATLPQKTRVFTWLQDQLSRPLDTVGDSLEDLLFNDFTEPAFLTAKLTLTAQRFQTAKRQRNDWEMDHWAGRHLRVMDQAGVAPEKIKAFCQANLSLNQVRQFYVTFCIQHQDYPTAIQLLKTGKQVRDNFDGRVIRYSRQLKDLYQQLGQTANYQHELWQLVTRYQPADYALFLELKGQSDPQAWPEERDRFFKIAVKTASAANLERLYAEEELYPRLLEAVLAEDGLEGIRTYATILRPRYARPVLKKYQRTLQDLAVPVTDRKHYQHLVTLLREMASYPMGQLMAEDLVSQWRQQYPRRRAMLDELSRF</sequence>
<evidence type="ECO:0000259" key="2">
    <source>
        <dbReference type="PROSITE" id="PS50966"/>
    </source>
</evidence>
<keyword evidence="1" id="KW-0479">Metal-binding</keyword>
<dbReference type="GO" id="GO:0008270">
    <property type="term" value="F:zinc ion binding"/>
    <property type="evidence" value="ECO:0007669"/>
    <property type="project" value="UniProtKB-KW"/>
</dbReference>
<protein>
    <submittedName>
        <fullName evidence="3">SWIM zinc finger family protein</fullName>
    </submittedName>
</protein>
<comment type="caution">
    <text evidence="3">The sequence shown here is derived from an EMBL/GenBank/DDBJ whole genome shotgun (WGS) entry which is preliminary data.</text>
</comment>
<keyword evidence="1" id="KW-0862">Zinc</keyword>
<dbReference type="Proteomes" id="UP000886822">
    <property type="component" value="Unassembled WGS sequence"/>
</dbReference>
<proteinExistence type="predicted"/>
<evidence type="ECO:0000313" key="4">
    <source>
        <dbReference type="Proteomes" id="UP000886822"/>
    </source>
</evidence>
<feature type="domain" description="SWIM-type" evidence="2">
    <location>
        <begin position="44"/>
        <end position="82"/>
    </location>
</feature>
<dbReference type="AlphaFoldDB" id="A0A9D1U5K0"/>
<dbReference type="InterPro" id="IPR007527">
    <property type="entry name" value="Znf_SWIM"/>
</dbReference>
<name>A0A9D1U5K0_9LACO</name>
<reference evidence="3" key="1">
    <citation type="journal article" date="2021" name="PeerJ">
        <title>Extensive microbial diversity within the chicken gut microbiome revealed by metagenomics and culture.</title>
        <authorList>
            <person name="Gilroy R."/>
            <person name="Ravi A."/>
            <person name="Getino M."/>
            <person name="Pursley I."/>
            <person name="Horton D.L."/>
            <person name="Alikhan N.F."/>
            <person name="Baker D."/>
            <person name="Gharbi K."/>
            <person name="Hall N."/>
            <person name="Watson M."/>
            <person name="Adriaenssens E.M."/>
            <person name="Foster-Nyarko E."/>
            <person name="Jarju S."/>
            <person name="Secka A."/>
            <person name="Antonio M."/>
            <person name="Oren A."/>
            <person name="Chaudhuri R.R."/>
            <person name="La Ragione R."/>
            <person name="Hildebrand F."/>
            <person name="Pallen M.J."/>
        </authorList>
    </citation>
    <scope>NUCLEOTIDE SEQUENCE</scope>
    <source>
        <strain evidence="3">CHK173-259</strain>
    </source>
</reference>